<feature type="transmembrane region" description="Helical" evidence="6">
    <location>
        <begin position="234"/>
        <end position="254"/>
    </location>
</feature>
<dbReference type="RefSeq" id="WP_191806409.1">
    <property type="nucleotide sequence ID" value="NZ_JACSQD010000001.1"/>
</dbReference>
<keyword evidence="4 6" id="KW-0472">Membrane</keyword>
<feature type="transmembrane region" description="Helical" evidence="6">
    <location>
        <begin position="69"/>
        <end position="91"/>
    </location>
</feature>
<evidence type="ECO:0000313" key="9">
    <source>
        <dbReference type="Proteomes" id="UP000609874"/>
    </source>
</evidence>
<dbReference type="PANTHER" id="PTHR43027:SF2">
    <property type="entry name" value="TRANSPORT PERMEASE PROTEIN"/>
    <property type="match status" value="1"/>
</dbReference>
<accession>A0ABR8UN91</accession>
<sequence length="257" mass="26241">MTDPAMTRRSPSASTALLKTETRLFLRNPVALFMALGFPAALLLLQGLLIPGTRTPLNGPGSPTALDLFVPMALCVVAASVGLTNLPSTLGGYRQLGLFRRLGATPAGAHRVLTAQLVVSAASLLLGAAVAAGIAVLALGAQAPRLPFAAVGIFLLAALSMLALGAVIGARTKSAQAANGLGTLALFASLFFAGVWTPGPLMPEPFASMAAFTPLGAATESLTAAWYGDPVDPLPLAVMAVWTGGCALLAVRLFRWR</sequence>
<evidence type="ECO:0000313" key="8">
    <source>
        <dbReference type="EMBL" id="MBD7994014.1"/>
    </source>
</evidence>
<keyword evidence="2 6" id="KW-0812">Transmembrane</keyword>
<evidence type="ECO:0000256" key="3">
    <source>
        <dbReference type="ARBA" id="ARBA00022989"/>
    </source>
</evidence>
<feature type="transmembrane region" description="Helical" evidence="6">
    <location>
        <begin position="112"/>
        <end position="140"/>
    </location>
</feature>
<dbReference type="PIRSF" id="PIRSF006648">
    <property type="entry name" value="DrrB"/>
    <property type="match status" value="1"/>
</dbReference>
<name>A0ABR8UN91_9MICC</name>
<protein>
    <submittedName>
        <fullName evidence="8">ABC transporter permease</fullName>
    </submittedName>
</protein>
<reference evidence="8 9" key="1">
    <citation type="submission" date="2020-08" db="EMBL/GenBank/DDBJ databases">
        <title>A Genomic Blueprint of the Chicken Gut Microbiome.</title>
        <authorList>
            <person name="Gilroy R."/>
            <person name="Ravi A."/>
            <person name="Getino M."/>
            <person name="Pursley I."/>
            <person name="Horton D.L."/>
            <person name="Alikhan N.-F."/>
            <person name="Baker D."/>
            <person name="Gharbi K."/>
            <person name="Hall N."/>
            <person name="Watson M."/>
            <person name="Adriaenssens E.M."/>
            <person name="Foster-Nyarko E."/>
            <person name="Jarju S."/>
            <person name="Secka A."/>
            <person name="Antonio M."/>
            <person name="Oren A."/>
            <person name="Chaudhuri R."/>
            <person name="La Ragione R.M."/>
            <person name="Hildebrand F."/>
            <person name="Pallen M.J."/>
        </authorList>
    </citation>
    <scope>NUCLEOTIDE SEQUENCE [LARGE SCALE GENOMIC DNA]</scope>
    <source>
        <strain evidence="8 9">Sa2CUA1</strain>
    </source>
</reference>
<evidence type="ECO:0000256" key="4">
    <source>
        <dbReference type="ARBA" id="ARBA00023136"/>
    </source>
</evidence>
<evidence type="ECO:0000256" key="1">
    <source>
        <dbReference type="ARBA" id="ARBA00004141"/>
    </source>
</evidence>
<dbReference type="Pfam" id="PF01061">
    <property type="entry name" value="ABC2_membrane"/>
    <property type="match status" value="1"/>
</dbReference>
<keyword evidence="9" id="KW-1185">Reference proteome</keyword>
<dbReference type="Proteomes" id="UP000609874">
    <property type="component" value="Unassembled WGS sequence"/>
</dbReference>
<gene>
    <name evidence="8" type="ORF">H9639_01715</name>
</gene>
<organism evidence="8 9">
    <name type="scientific">Arthrobacter gallicola</name>
    <dbReference type="NCBI Taxonomy" id="2762225"/>
    <lineage>
        <taxon>Bacteria</taxon>
        <taxon>Bacillati</taxon>
        <taxon>Actinomycetota</taxon>
        <taxon>Actinomycetes</taxon>
        <taxon>Micrococcales</taxon>
        <taxon>Micrococcaceae</taxon>
        <taxon>Arthrobacter</taxon>
    </lineage>
</organism>
<feature type="transmembrane region" description="Helical" evidence="6">
    <location>
        <begin position="177"/>
        <end position="196"/>
    </location>
</feature>
<feature type="transmembrane region" description="Helical" evidence="6">
    <location>
        <begin position="30"/>
        <end position="49"/>
    </location>
</feature>
<dbReference type="InterPro" id="IPR000412">
    <property type="entry name" value="ABC_2_transport"/>
</dbReference>
<comment type="subcellular location">
    <subcellularLocation>
        <location evidence="1">Membrane</location>
        <topology evidence="1">Multi-pass membrane protein</topology>
    </subcellularLocation>
</comment>
<dbReference type="InterPro" id="IPR052902">
    <property type="entry name" value="ABC-2_transporter"/>
</dbReference>
<dbReference type="InterPro" id="IPR013525">
    <property type="entry name" value="ABC2_TM"/>
</dbReference>
<evidence type="ECO:0000256" key="2">
    <source>
        <dbReference type="ARBA" id="ARBA00022692"/>
    </source>
</evidence>
<feature type="transmembrane region" description="Helical" evidence="6">
    <location>
        <begin position="146"/>
        <end position="170"/>
    </location>
</feature>
<comment type="caution">
    <text evidence="8">The sequence shown here is derived from an EMBL/GenBank/DDBJ whole genome shotgun (WGS) entry which is preliminary data.</text>
</comment>
<feature type="domain" description="ABC-2 type transporter transmembrane" evidence="7">
    <location>
        <begin position="16"/>
        <end position="225"/>
    </location>
</feature>
<keyword evidence="5" id="KW-0046">Antibiotic resistance</keyword>
<evidence type="ECO:0000259" key="7">
    <source>
        <dbReference type="Pfam" id="PF01061"/>
    </source>
</evidence>
<evidence type="ECO:0000256" key="6">
    <source>
        <dbReference type="SAM" id="Phobius"/>
    </source>
</evidence>
<dbReference type="PANTHER" id="PTHR43027">
    <property type="entry name" value="DOXORUBICIN RESISTANCE ABC TRANSPORTER PERMEASE PROTEIN DRRC-RELATED"/>
    <property type="match status" value="1"/>
</dbReference>
<evidence type="ECO:0000256" key="5">
    <source>
        <dbReference type="ARBA" id="ARBA00023251"/>
    </source>
</evidence>
<proteinExistence type="predicted"/>
<dbReference type="EMBL" id="JACSQD010000001">
    <property type="protein sequence ID" value="MBD7994014.1"/>
    <property type="molecule type" value="Genomic_DNA"/>
</dbReference>
<keyword evidence="3 6" id="KW-1133">Transmembrane helix</keyword>